<dbReference type="AlphaFoldDB" id="A0A2I0HS78"/>
<protein>
    <recommendedName>
        <fullName evidence="4">Leucine-rich repeat-containing N-terminal plant-type domain-containing protein</fullName>
    </recommendedName>
</protein>
<organism evidence="2 3">
    <name type="scientific">Punica granatum</name>
    <name type="common">Pomegranate</name>
    <dbReference type="NCBI Taxonomy" id="22663"/>
    <lineage>
        <taxon>Eukaryota</taxon>
        <taxon>Viridiplantae</taxon>
        <taxon>Streptophyta</taxon>
        <taxon>Embryophyta</taxon>
        <taxon>Tracheophyta</taxon>
        <taxon>Spermatophyta</taxon>
        <taxon>Magnoliopsida</taxon>
        <taxon>eudicotyledons</taxon>
        <taxon>Gunneridae</taxon>
        <taxon>Pentapetalae</taxon>
        <taxon>rosids</taxon>
        <taxon>malvids</taxon>
        <taxon>Myrtales</taxon>
        <taxon>Lythraceae</taxon>
        <taxon>Punica</taxon>
    </lineage>
</organism>
<dbReference type="Proteomes" id="UP000233551">
    <property type="component" value="Unassembled WGS sequence"/>
</dbReference>
<evidence type="ECO:0000313" key="2">
    <source>
        <dbReference type="EMBL" id="PKI34567.1"/>
    </source>
</evidence>
<keyword evidence="3" id="KW-1185">Reference proteome</keyword>
<accession>A0A2I0HS78</accession>
<keyword evidence="1" id="KW-0732">Signal</keyword>
<name>A0A2I0HS78_PUNGR</name>
<comment type="caution">
    <text evidence="2">The sequence shown here is derived from an EMBL/GenBank/DDBJ whole genome shotgun (WGS) entry which is preliminary data.</text>
</comment>
<sequence length="88" mass="9485">MSSCLWVLIFAVYCTSVHAVLASPQCLDYQEQSLLLSLKNGLHFNASLSTKLAEWTQGSSSWPGVTCEGSRITGLDLSNESISDGINC</sequence>
<proteinExistence type="predicted"/>
<dbReference type="InterPro" id="IPR032675">
    <property type="entry name" value="LRR_dom_sf"/>
</dbReference>
<evidence type="ECO:0000313" key="3">
    <source>
        <dbReference type="Proteomes" id="UP000233551"/>
    </source>
</evidence>
<evidence type="ECO:0008006" key="4">
    <source>
        <dbReference type="Google" id="ProtNLM"/>
    </source>
</evidence>
<feature type="signal peptide" evidence="1">
    <location>
        <begin position="1"/>
        <end position="19"/>
    </location>
</feature>
<feature type="chain" id="PRO_5014138981" description="Leucine-rich repeat-containing N-terminal plant-type domain-containing protein" evidence="1">
    <location>
        <begin position="20"/>
        <end position="88"/>
    </location>
</feature>
<evidence type="ECO:0000256" key="1">
    <source>
        <dbReference type="SAM" id="SignalP"/>
    </source>
</evidence>
<dbReference type="Gene3D" id="3.80.10.10">
    <property type="entry name" value="Ribonuclease Inhibitor"/>
    <property type="match status" value="1"/>
</dbReference>
<reference evidence="2 3" key="1">
    <citation type="submission" date="2017-11" db="EMBL/GenBank/DDBJ databases">
        <title>De-novo sequencing of pomegranate (Punica granatum L.) genome.</title>
        <authorList>
            <person name="Akparov Z."/>
            <person name="Amiraslanov A."/>
            <person name="Hajiyeva S."/>
            <person name="Abbasov M."/>
            <person name="Kaur K."/>
            <person name="Hamwieh A."/>
            <person name="Solovyev V."/>
            <person name="Salamov A."/>
            <person name="Braich B."/>
            <person name="Kosarev P."/>
            <person name="Mahmoud A."/>
            <person name="Hajiyev E."/>
            <person name="Babayeva S."/>
            <person name="Izzatullayeva V."/>
            <person name="Mammadov A."/>
            <person name="Mammadov A."/>
            <person name="Sharifova S."/>
            <person name="Ojaghi J."/>
            <person name="Eynullazada K."/>
            <person name="Bayramov B."/>
            <person name="Abdulazimova A."/>
            <person name="Shahmuradov I."/>
        </authorList>
    </citation>
    <scope>NUCLEOTIDE SEQUENCE [LARGE SCALE GENOMIC DNA]</scope>
    <source>
        <strain evidence="3">cv. AG2017</strain>
        <tissue evidence="2">Leaf</tissue>
    </source>
</reference>
<dbReference type="STRING" id="22663.A0A2I0HS78"/>
<gene>
    <name evidence="2" type="ORF">CRG98_045104</name>
</gene>
<dbReference type="EMBL" id="PGOL01005841">
    <property type="protein sequence ID" value="PKI34567.1"/>
    <property type="molecule type" value="Genomic_DNA"/>
</dbReference>